<comment type="cofactor">
    <cofactor evidence="1">
        <name>pyridoxal 5'-phosphate</name>
        <dbReference type="ChEBI" id="CHEBI:597326"/>
    </cofactor>
</comment>
<keyword evidence="4" id="KW-0808">Transferase</keyword>
<keyword evidence="3" id="KW-0032">Aminotransferase</keyword>
<proteinExistence type="inferred from homology"/>
<dbReference type="InterPro" id="IPR015421">
    <property type="entry name" value="PyrdxlP-dep_Trfase_major"/>
</dbReference>
<comment type="similarity">
    <text evidence="2 6">Belongs to the class-III pyridoxal-phosphate-dependent aminotransferase family.</text>
</comment>
<evidence type="ECO:0000256" key="6">
    <source>
        <dbReference type="RuleBase" id="RU003560"/>
    </source>
</evidence>
<dbReference type="SUPFAM" id="SSF53383">
    <property type="entry name" value="PLP-dependent transferases"/>
    <property type="match status" value="1"/>
</dbReference>
<evidence type="ECO:0000256" key="2">
    <source>
        <dbReference type="ARBA" id="ARBA00008954"/>
    </source>
</evidence>
<protein>
    <submittedName>
        <fullName evidence="7">4-aminobutyrate transaminase</fullName>
    </submittedName>
</protein>
<dbReference type="AlphaFoldDB" id="L2FUR9"/>
<dbReference type="CDD" id="cd00610">
    <property type="entry name" value="OAT_like"/>
    <property type="match status" value="1"/>
</dbReference>
<dbReference type="Pfam" id="PF00202">
    <property type="entry name" value="Aminotran_3"/>
    <property type="match status" value="2"/>
</dbReference>
<dbReference type="InterPro" id="IPR015422">
    <property type="entry name" value="PyrdxlP-dep_Trfase_small"/>
</dbReference>
<name>L2FUR9_COLFN</name>
<dbReference type="GO" id="GO:0030170">
    <property type="term" value="F:pyridoxal phosphate binding"/>
    <property type="evidence" value="ECO:0007669"/>
    <property type="project" value="InterPro"/>
</dbReference>
<dbReference type="InterPro" id="IPR049704">
    <property type="entry name" value="Aminotrans_3_PPA_site"/>
</dbReference>
<dbReference type="Gene3D" id="3.40.640.10">
    <property type="entry name" value="Type I PLP-dependent aspartate aminotransferase-like (Major domain)"/>
    <property type="match status" value="2"/>
</dbReference>
<keyword evidence="5 6" id="KW-0663">Pyridoxal phosphate</keyword>
<evidence type="ECO:0000256" key="5">
    <source>
        <dbReference type="ARBA" id="ARBA00022898"/>
    </source>
</evidence>
<dbReference type="GO" id="GO:0005739">
    <property type="term" value="C:mitochondrion"/>
    <property type="evidence" value="ECO:0007669"/>
    <property type="project" value="TreeGrafter"/>
</dbReference>
<dbReference type="PANTHER" id="PTHR43206:SF1">
    <property type="entry name" value="4-AMINOBUTYRATE AMINOTRANSFERASE, MITOCHONDRIAL"/>
    <property type="match status" value="1"/>
</dbReference>
<organism evidence="7">
    <name type="scientific">Colletotrichum fructicola (strain Nara gc5)</name>
    <name type="common">Anthracnose fungus</name>
    <name type="synonym">Colletotrichum gloeosporioides (strain Nara gc5)</name>
    <dbReference type="NCBI Taxonomy" id="1213859"/>
    <lineage>
        <taxon>Eukaryota</taxon>
        <taxon>Fungi</taxon>
        <taxon>Dikarya</taxon>
        <taxon>Ascomycota</taxon>
        <taxon>Pezizomycotina</taxon>
        <taxon>Sordariomycetes</taxon>
        <taxon>Hypocreomycetidae</taxon>
        <taxon>Glomerellales</taxon>
        <taxon>Glomerellaceae</taxon>
        <taxon>Colletotrichum</taxon>
        <taxon>Colletotrichum gloeosporioides species complex</taxon>
    </lineage>
</organism>
<dbReference type="InterPro" id="IPR015424">
    <property type="entry name" value="PyrdxlP-dep_Trfase"/>
</dbReference>
<dbReference type="PIRSF" id="PIRSF000521">
    <property type="entry name" value="Transaminase_4ab_Lys_Orn"/>
    <property type="match status" value="1"/>
</dbReference>
<evidence type="ECO:0000256" key="4">
    <source>
        <dbReference type="ARBA" id="ARBA00022679"/>
    </source>
</evidence>
<dbReference type="PROSITE" id="PS00600">
    <property type="entry name" value="AA_TRANSFER_CLASS_3"/>
    <property type="match status" value="1"/>
</dbReference>
<dbReference type="EMBL" id="KB020859">
    <property type="protein sequence ID" value="ELA29463.1"/>
    <property type="molecule type" value="Genomic_DNA"/>
</dbReference>
<sequence>MASLRHSRPLTLAAATRRCPQQKSSVRRFSAATCNQAPAAFLGEPSEPRVVTSSVPGPKVKEGLAKLEQVFDTRSANTLVDYEKSIGNYLVDADGNQFLDVFAQIASIPLGYNNPELNKASTSPAMIRAIASRPALGSFPSTDYAELLETGILKAAPKGLNQVFTATTGSDANETAYKAACIWKGTQERGGADFSAAELESVMVNQAPGAKKYSIMSFQKGFHGRLFGSLSTTRSKPIHKLDVPAFDWPVAPFPQLKYPLDQFAAENAAEEKRCLEETEPFFQGLRELTKRKGVLLIVDEVQTGVGATGKFWAHEHWNLSSPPDMVTFSKKAQAAGFYFGDAGLRPDKPYRQFNTWMGDPVRALLFKAIYGEIQKNGLVEHTAKVGEYLFGELEKLASKYPQHVQNLRGKDRGTFIAWDAPRREEVLALAKAKGVNMGGSGDAAIRLRPMLVFQKNHADIFLEVLESVFKRLS</sequence>
<evidence type="ECO:0000256" key="3">
    <source>
        <dbReference type="ARBA" id="ARBA00022576"/>
    </source>
</evidence>
<dbReference type="HOGENOM" id="CLU_016922_12_0_1"/>
<reference evidence="7" key="1">
    <citation type="submission" date="2012-08" db="EMBL/GenBank/DDBJ databases">
        <title>Genome analysis of Colletotrichum orbiculare and Colletotrichum fructicola.</title>
        <authorList>
            <person name="Gan P.H.P."/>
            <person name="Ikeda K."/>
            <person name="Irieda H."/>
            <person name="Narusaka M."/>
            <person name="O'Connell R.J."/>
            <person name="Narusaka Y."/>
            <person name="Takano Y."/>
            <person name="Kubo Y."/>
            <person name="Shirasu K."/>
        </authorList>
    </citation>
    <scope>NUCLEOTIDE SEQUENCE</scope>
    <source>
        <strain evidence="7">Nara gc5</strain>
    </source>
</reference>
<dbReference type="Gene3D" id="3.90.1150.10">
    <property type="entry name" value="Aspartate Aminotransferase, domain 1"/>
    <property type="match status" value="2"/>
</dbReference>
<dbReference type="InterPro" id="IPR005814">
    <property type="entry name" value="Aminotrans_3"/>
</dbReference>
<dbReference type="PANTHER" id="PTHR43206">
    <property type="entry name" value="AMINOTRANSFERASE"/>
    <property type="match status" value="1"/>
</dbReference>
<accession>L2FUR9</accession>
<dbReference type="GO" id="GO:0008483">
    <property type="term" value="F:transaminase activity"/>
    <property type="evidence" value="ECO:0007669"/>
    <property type="project" value="UniProtKB-KW"/>
</dbReference>
<evidence type="ECO:0000313" key="7">
    <source>
        <dbReference type="EMBL" id="ELA29463.1"/>
    </source>
</evidence>
<dbReference type="GO" id="GO:0009450">
    <property type="term" value="P:gamma-aminobutyric acid catabolic process"/>
    <property type="evidence" value="ECO:0007669"/>
    <property type="project" value="TreeGrafter"/>
</dbReference>
<dbReference type="STRING" id="1213859.L2FUR9"/>
<evidence type="ECO:0000256" key="1">
    <source>
        <dbReference type="ARBA" id="ARBA00001933"/>
    </source>
</evidence>
<gene>
    <name evidence="7" type="ORF">CGGC5_10138</name>
</gene>